<evidence type="ECO:0000259" key="12">
    <source>
        <dbReference type="PROSITE" id="PS51698"/>
    </source>
</evidence>
<comment type="similarity">
    <text evidence="5">Belongs to the ubiquitin conjugation factor E4 family.</text>
</comment>
<feature type="region of interest" description="Disordered" evidence="11">
    <location>
        <begin position="385"/>
        <end position="405"/>
    </location>
</feature>
<dbReference type="GO" id="GO:0000151">
    <property type="term" value="C:ubiquitin ligase complex"/>
    <property type="evidence" value="ECO:0007669"/>
    <property type="project" value="InterPro"/>
</dbReference>
<gene>
    <name evidence="13" type="ORF">HPHI1048_LOCUS13431</name>
</gene>
<dbReference type="PANTHER" id="PTHR13931:SF2">
    <property type="entry name" value="UBIQUITIN CONJUGATION FACTOR E4 B"/>
    <property type="match status" value="1"/>
</dbReference>
<dbReference type="EC" id="2.3.2.27" evidence="6"/>
<evidence type="ECO:0000256" key="8">
    <source>
        <dbReference type="ARBA" id="ARBA00022679"/>
    </source>
</evidence>
<comment type="subcellular location">
    <subcellularLocation>
        <location evidence="3">Cytoplasm</location>
    </subcellularLocation>
    <subcellularLocation>
        <location evidence="2">Nucleus</location>
    </subcellularLocation>
</comment>
<evidence type="ECO:0000256" key="2">
    <source>
        <dbReference type="ARBA" id="ARBA00004123"/>
    </source>
</evidence>
<dbReference type="GO" id="GO:0005634">
    <property type="term" value="C:nucleus"/>
    <property type="evidence" value="ECO:0007669"/>
    <property type="project" value="UniProtKB-SubCell"/>
</dbReference>
<keyword evidence="8" id="KW-0808">Transferase</keyword>
<evidence type="ECO:0000256" key="10">
    <source>
        <dbReference type="ARBA" id="ARBA00023242"/>
    </source>
</evidence>
<dbReference type="EMBL" id="HBEO01019862">
    <property type="protein sequence ID" value="CAD8489548.1"/>
    <property type="molecule type" value="Transcribed_RNA"/>
</dbReference>
<dbReference type="GO" id="GO:0034450">
    <property type="term" value="F:ubiquitin-ubiquitin ligase activity"/>
    <property type="evidence" value="ECO:0007669"/>
    <property type="project" value="InterPro"/>
</dbReference>
<dbReference type="Pfam" id="PF04564">
    <property type="entry name" value="U-box"/>
    <property type="match status" value="1"/>
</dbReference>
<evidence type="ECO:0000256" key="3">
    <source>
        <dbReference type="ARBA" id="ARBA00004496"/>
    </source>
</evidence>
<evidence type="ECO:0000256" key="11">
    <source>
        <dbReference type="SAM" id="MobiDB-lite"/>
    </source>
</evidence>
<keyword evidence="10" id="KW-0539">Nucleus</keyword>
<keyword evidence="7" id="KW-0963">Cytoplasm</keyword>
<dbReference type="Pfam" id="PF10408">
    <property type="entry name" value="Ufd2P_core"/>
    <property type="match status" value="1"/>
</dbReference>
<dbReference type="UniPathway" id="UPA00143"/>
<evidence type="ECO:0000256" key="7">
    <source>
        <dbReference type="ARBA" id="ARBA00022490"/>
    </source>
</evidence>
<dbReference type="InterPro" id="IPR019474">
    <property type="entry name" value="Ub_conjug_fac_E4_core"/>
</dbReference>
<dbReference type="GO" id="GO:0005737">
    <property type="term" value="C:cytoplasm"/>
    <property type="evidence" value="ECO:0007669"/>
    <property type="project" value="UniProtKB-SubCell"/>
</dbReference>
<evidence type="ECO:0000256" key="1">
    <source>
        <dbReference type="ARBA" id="ARBA00000900"/>
    </source>
</evidence>
<dbReference type="InterPro" id="IPR045132">
    <property type="entry name" value="UBE4"/>
</dbReference>
<evidence type="ECO:0000256" key="6">
    <source>
        <dbReference type="ARBA" id="ARBA00012483"/>
    </source>
</evidence>
<accession>A0A7S0HMC2</accession>
<keyword evidence="9" id="KW-0833">Ubl conjugation pathway</keyword>
<organism evidence="13">
    <name type="scientific">Hanusia phi</name>
    <dbReference type="NCBI Taxonomy" id="3032"/>
    <lineage>
        <taxon>Eukaryota</taxon>
        <taxon>Cryptophyceae</taxon>
        <taxon>Pyrenomonadales</taxon>
        <taxon>Geminigeraceae</taxon>
        <taxon>Hanusia</taxon>
    </lineage>
</organism>
<dbReference type="SMART" id="SM00504">
    <property type="entry name" value="Ubox"/>
    <property type="match status" value="1"/>
</dbReference>
<feature type="compositionally biased region" description="Acidic residues" evidence="11">
    <location>
        <begin position="394"/>
        <end position="403"/>
    </location>
</feature>
<comment type="pathway">
    <text evidence="4">Protein modification; protein ubiquitination.</text>
</comment>
<evidence type="ECO:0000256" key="4">
    <source>
        <dbReference type="ARBA" id="ARBA00004906"/>
    </source>
</evidence>
<dbReference type="PANTHER" id="PTHR13931">
    <property type="entry name" value="UBIQUITINATION FACTOR E4"/>
    <property type="match status" value="1"/>
</dbReference>
<protein>
    <recommendedName>
        <fullName evidence="6">RING-type E3 ubiquitin transferase</fullName>
        <ecNumber evidence="6">2.3.2.27</ecNumber>
    </recommendedName>
</protein>
<dbReference type="InterPro" id="IPR013083">
    <property type="entry name" value="Znf_RING/FYVE/PHD"/>
</dbReference>
<dbReference type="PROSITE" id="PS51698">
    <property type="entry name" value="U_BOX"/>
    <property type="match status" value="1"/>
</dbReference>
<dbReference type="GO" id="GO:0006511">
    <property type="term" value="P:ubiquitin-dependent protein catabolic process"/>
    <property type="evidence" value="ECO:0007669"/>
    <property type="project" value="InterPro"/>
</dbReference>
<evidence type="ECO:0000313" key="13">
    <source>
        <dbReference type="EMBL" id="CAD8489548.1"/>
    </source>
</evidence>
<name>A0A7S0HMC2_9CRYP</name>
<dbReference type="GO" id="GO:0000209">
    <property type="term" value="P:protein polyubiquitination"/>
    <property type="evidence" value="ECO:0007669"/>
    <property type="project" value="TreeGrafter"/>
</dbReference>
<evidence type="ECO:0000256" key="9">
    <source>
        <dbReference type="ARBA" id="ARBA00022786"/>
    </source>
</evidence>
<reference evidence="13" key="1">
    <citation type="submission" date="2021-01" db="EMBL/GenBank/DDBJ databases">
        <authorList>
            <person name="Corre E."/>
            <person name="Pelletier E."/>
            <person name="Niang G."/>
            <person name="Scheremetjew M."/>
            <person name="Finn R."/>
            <person name="Kale V."/>
            <person name="Holt S."/>
            <person name="Cochrane G."/>
            <person name="Meng A."/>
            <person name="Brown T."/>
            <person name="Cohen L."/>
        </authorList>
    </citation>
    <scope>NUCLEOTIDE SEQUENCE</scope>
    <source>
        <strain evidence="13">CCMP325</strain>
    </source>
</reference>
<dbReference type="GO" id="GO:0036503">
    <property type="term" value="P:ERAD pathway"/>
    <property type="evidence" value="ECO:0007669"/>
    <property type="project" value="InterPro"/>
</dbReference>
<proteinExistence type="inferred from homology"/>
<dbReference type="Gene3D" id="3.30.40.10">
    <property type="entry name" value="Zinc/RING finger domain, C3HC4 (zinc finger)"/>
    <property type="match status" value="1"/>
</dbReference>
<dbReference type="AlphaFoldDB" id="A0A7S0HMC2"/>
<comment type="catalytic activity">
    <reaction evidence="1">
        <text>S-ubiquitinyl-[E2 ubiquitin-conjugating enzyme]-L-cysteine + [acceptor protein]-L-lysine = [E2 ubiquitin-conjugating enzyme]-L-cysteine + N(6)-ubiquitinyl-[acceptor protein]-L-lysine.</text>
        <dbReference type="EC" id="2.3.2.27"/>
    </reaction>
</comment>
<dbReference type="SUPFAM" id="SSF57850">
    <property type="entry name" value="RING/U-box"/>
    <property type="match status" value="1"/>
</dbReference>
<dbReference type="FunFam" id="3.30.40.10:FF:000055">
    <property type="entry name" value="Ubiquitin conjugation factor e4 a"/>
    <property type="match status" value="1"/>
</dbReference>
<feature type="domain" description="U-box" evidence="12">
    <location>
        <begin position="885"/>
        <end position="958"/>
    </location>
</feature>
<evidence type="ECO:0000256" key="5">
    <source>
        <dbReference type="ARBA" id="ARBA00007434"/>
    </source>
</evidence>
<sequence length="958" mass="109785">MVKESRRAIGEFSLWMASTRQVLEVLDSREAVNLSSPPKHHEIDGIFLSNLKSNKDTFVYLVQTFSRAAQHGDQDWAHYVKRQCVAYSALALLQPGNFAGASAPPPDYASLKLFLLLEESGQLRAPPGFVQELLSKLETLELPSYPTPHGCLKSLTLGNSNSVIPSTISRLSKKQVTDNIAAEFLMMEELCNNKAAMKLLFESQYWNPKGVSFNMAQVIEMKTILGSFLRLSCYPESQIVAGQLQPIRHPVGQDCFSDCVHKAKLDIDSSVSQVRTFLQASQMKTLNMMKIMLKEPSAQQEVFSWIATVLKHNEIRLKLGYHVGYLMARSSSTGFLFNLLSVLLKLCKPFADPDHPKALWHKIDSTWLLSKHRMDLSNETRLATTRGNAQGENEAGETQEEMDHEEHIEVSKSFGTISEYFFLALRCLNIVHLSQQIKDYAKISRELQERNQSLNQSSEDFHERMAEIAVLVERRLCYDVVLMDPNLVDDLLLFARLIARWLLRVADAPPTILPLPPKPSAMFKAIPEFCVEGVTDILRMVAQTNIPTLELMGMPTLQDLFNFLMVFSSNDVYIKNPYLRGKLLEVMSLLIPRGRNEGFELGGGSLATLFEEHDIARKFLVPTLIRFYVDIEVTGRDYSNNQFYEKFHYRHYMAELLMYIMKFPYYITALKKESENVGEFVRFINMMLNDIIHCIDEGLLKLADIRKIEFERADTQAWNAKPEEERNQEEQHLQTMYGQAGWGLQAATEVLTMMEKLTKHVLDPFLRAELADRVAAMLNYVLKTIAGPRCIELKVQHPEKCYFKPKELLALVVEVFMNLAKHDKFALAVVRDERSYDHEVLVKVHRLIRTHALEDESFCQQFLDYMQVLQESKQSQMELDAKIEEAPDEFLDPITQDIMTDPVILPTSGNVMDRQAIMRHLLSDETDPFNRMKLTPDMLQPAEDLKKRIEEFLASRRT</sequence>
<dbReference type="InterPro" id="IPR003613">
    <property type="entry name" value="Ubox_domain"/>
</dbReference>